<comment type="caution">
    <text evidence="1">The sequence shown here is derived from an EMBL/GenBank/DDBJ whole genome shotgun (WGS) entry which is preliminary data.</text>
</comment>
<dbReference type="Proteomes" id="UP000256977">
    <property type="component" value="Unassembled WGS sequence"/>
</dbReference>
<protein>
    <submittedName>
        <fullName evidence="1">CxxH/CxxC protein (TIGR04129 family)</fullName>
    </submittedName>
</protein>
<reference evidence="1 2" key="1">
    <citation type="submission" date="2018-07" db="EMBL/GenBank/DDBJ databases">
        <title>Genomic Encyclopedia of Type Strains, Phase III (KMG-III): the genomes of soil and plant-associated and newly described type strains.</title>
        <authorList>
            <person name="Whitman W."/>
        </authorList>
    </citation>
    <scope>NUCLEOTIDE SEQUENCE [LARGE SCALE GENOMIC DNA]</scope>
    <source>
        <strain evidence="1 2">CECT 7287</strain>
    </source>
</reference>
<keyword evidence="2" id="KW-1185">Reference proteome</keyword>
<dbReference type="EMBL" id="QRDZ01000008">
    <property type="protein sequence ID" value="RED83314.1"/>
    <property type="molecule type" value="Genomic_DNA"/>
</dbReference>
<evidence type="ECO:0000313" key="1">
    <source>
        <dbReference type="EMBL" id="RED83314.1"/>
    </source>
</evidence>
<accession>A0A3D9K9W5</accession>
<dbReference type="NCBIfam" id="TIGR04129">
    <property type="entry name" value="CxxH_BA5709"/>
    <property type="match status" value="1"/>
</dbReference>
<name>A0A3D9K9W5_9BACL</name>
<sequence>MRRSSGEARTWSTKQTMRTEGTNGMYCVCREHVELAIDKFVDEYEDAPDLVNLQTTAFSAWTAPEHCEWCGNPAEILVV</sequence>
<proteinExistence type="predicted"/>
<dbReference type="Pfam" id="PF14116">
    <property type="entry name" value="YyzF"/>
    <property type="match status" value="1"/>
</dbReference>
<dbReference type="AlphaFoldDB" id="A0A3D9K9W5"/>
<evidence type="ECO:0000313" key="2">
    <source>
        <dbReference type="Proteomes" id="UP000256977"/>
    </source>
</evidence>
<gene>
    <name evidence="1" type="ORF">DFP98_108157</name>
</gene>
<dbReference type="InterPro" id="IPR025626">
    <property type="entry name" value="YyzF"/>
</dbReference>
<organism evidence="1 2">
    <name type="scientific">Cohnella phaseoli</name>
    <dbReference type="NCBI Taxonomy" id="456490"/>
    <lineage>
        <taxon>Bacteria</taxon>
        <taxon>Bacillati</taxon>
        <taxon>Bacillota</taxon>
        <taxon>Bacilli</taxon>
        <taxon>Bacillales</taxon>
        <taxon>Paenibacillaceae</taxon>
        <taxon>Cohnella</taxon>
    </lineage>
</organism>